<accession>A0A0D8JW91</accession>
<dbReference type="GeneID" id="24165383"/>
<evidence type="ECO:0000313" key="1">
    <source>
        <dbReference type="EMBL" id="KJF61587.1"/>
    </source>
</evidence>
<reference evidence="2" key="1">
    <citation type="journal article" date="2009" name="Genome Res.">
        <title>Comparative genomic analyses of the human fungal pathogens Coccidioides and their relatives.</title>
        <authorList>
            <person name="Sharpton T.J."/>
            <person name="Stajich J.E."/>
            <person name="Rounsley S.D."/>
            <person name="Gardner M.J."/>
            <person name="Wortman J.R."/>
            <person name="Jordar V.S."/>
            <person name="Maiti R."/>
            <person name="Kodira C.D."/>
            <person name="Neafsey D.E."/>
            <person name="Zeng Q."/>
            <person name="Hung C.-Y."/>
            <person name="McMahan C."/>
            <person name="Muszewska A."/>
            <person name="Grynberg M."/>
            <person name="Mandel M.A."/>
            <person name="Kellner E.M."/>
            <person name="Barker B.M."/>
            <person name="Galgiani J.N."/>
            <person name="Orbach M.J."/>
            <person name="Kirkland T.N."/>
            <person name="Cole G.T."/>
            <person name="Henn M.R."/>
            <person name="Birren B.W."/>
            <person name="Taylor J.W."/>
        </authorList>
    </citation>
    <scope>NUCLEOTIDE SEQUENCE [LARGE SCALE GENOMIC DNA]</scope>
    <source>
        <strain evidence="2">RS</strain>
    </source>
</reference>
<organism evidence="1 2">
    <name type="scientific">Coccidioides immitis (strain RS)</name>
    <name type="common">Valley fever fungus</name>
    <dbReference type="NCBI Taxonomy" id="246410"/>
    <lineage>
        <taxon>Eukaryota</taxon>
        <taxon>Fungi</taxon>
        <taxon>Dikarya</taxon>
        <taxon>Ascomycota</taxon>
        <taxon>Pezizomycotina</taxon>
        <taxon>Eurotiomycetes</taxon>
        <taxon>Eurotiomycetidae</taxon>
        <taxon>Onygenales</taxon>
        <taxon>Onygenaceae</taxon>
        <taxon>Coccidioides</taxon>
    </lineage>
</organism>
<dbReference type="InParanoid" id="A0A0D8JW91"/>
<dbReference type="RefSeq" id="XP_004446424.1">
    <property type="nucleotide sequence ID" value="XM_004446367.1"/>
</dbReference>
<evidence type="ECO:0000313" key="2">
    <source>
        <dbReference type="Proteomes" id="UP000001261"/>
    </source>
</evidence>
<gene>
    <name evidence="1" type="ORF">CIMG_13756</name>
</gene>
<dbReference type="Proteomes" id="UP000001261">
    <property type="component" value="Unassembled WGS sequence"/>
</dbReference>
<keyword evidence="2" id="KW-1185">Reference proteome</keyword>
<dbReference type="VEuPathDB" id="FungiDB:CIMG_13756"/>
<dbReference type="KEGG" id="cim:CIMG_13756"/>
<dbReference type="EMBL" id="GG704916">
    <property type="protein sequence ID" value="KJF61587.1"/>
    <property type="molecule type" value="Genomic_DNA"/>
</dbReference>
<protein>
    <submittedName>
        <fullName evidence="1">Uncharacterized protein</fullName>
    </submittedName>
</protein>
<proteinExistence type="predicted"/>
<name>A0A0D8JW91_COCIM</name>
<dbReference type="AlphaFoldDB" id="A0A0D8JW91"/>
<reference evidence="2" key="2">
    <citation type="journal article" date="2010" name="Genome Res.">
        <title>Population genomic sequencing of Coccidioides fungi reveals recent hybridization and transposon control.</title>
        <authorList>
            <person name="Neafsey D.E."/>
            <person name="Barker B.M."/>
            <person name="Sharpton T.J."/>
            <person name="Stajich J.E."/>
            <person name="Park D.J."/>
            <person name="Whiston E."/>
            <person name="Hung C.-Y."/>
            <person name="McMahan C."/>
            <person name="White J."/>
            <person name="Sykes S."/>
            <person name="Heiman D."/>
            <person name="Young S."/>
            <person name="Zeng Q."/>
            <person name="Abouelleil A."/>
            <person name="Aftuck L."/>
            <person name="Bessette D."/>
            <person name="Brown A."/>
            <person name="FitzGerald M."/>
            <person name="Lui A."/>
            <person name="Macdonald J.P."/>
            <person name="Priest M."/>
            <person name="Orbach M.J."/>
            <person name="Galgiani J.N."/>
            <person name="Kirkland T.N."/>
            <person name="Cole G.T."/>
            <person name="Birren B.W."/>
            <person name="Henn M.R."/>
            <person name="Taylor J.W."/>
            <person name="Rounsley S.D."/>
        </authorList>
    </citation>
    <scope>GENOME REANNOTATION</scope>
    <source>
        <strain evidence="2">RS</strain>
    </source>
</reference>
<sequence length="105" mass="11527">MSAFMAQRIDVVAPCYYPPMPQRLLLTMVFLSITVLECYSIATASSKTVREVLPGTGDLVKSSDRCMLRGDDAKRFSIPSHPALGQTGVAGMRLSTYALGDRIRR</sequence>